<name>A0A6J4V5W4_9BACT</name>
<feature type="region of interest" description="Disordered" evidence="1">
    <location>
        <begin position="1"/>
        <end position="22"/>
    </location>
</feature>
<accession>A0A6J4V5W4</accession>
<dbReference type="SUPFAM" id="SSF47413">
    <property type="entry name" value="lambda repressor-like DNA-binding domains"/>
    <property type="match status" value="1"/>
</dbReference>
<dbReference type="AlphaFoldDB" id="A0A6J4V5W4"/>
<sequence length="140" mass="15960">MAREGLDEIVERERRAATRSSEEFRGLLKRHREARRWSQEKLAAEAEMDHSLVSRLESGQRSATREAIGKLARGLELAPEDKDRLLIAAGFFPDRPESALADEPAVTRIYRLLHDETMPAEKRDNLRQLLNNLTEIALAS</sequence>
<gene>
    <name evidence="3" type="ORF">AVDCRST_MAG18-1912</name>
</gene>
<protein>
    <recommendedName>
        <fullName evidence="2">HTH cro/C1-type domain-containing protein</fullName>
    </recommendedName>
</protein>
<organism evidence="3">
    <name type="scientific">uncultured Thermomicrobiales bacterium</name>
    <dbReference type="NCBI Taxonomy" id="1645740"/>
    <lineage>
        <taxon>Bacteria</taxon>
        <taxon>Pseudomonadati</taxon>
        <taxon>Thermomicrobiota</taxon>
        <taxon>Thermomicrobia</taxon>
        <taxon>Thermomicrobiales</taxon>
        <taxon>environmental samples</taxon>
    </lineage>
</organism>
<dbReference type="PROSITE" id="PS50943">
    <property type="entry name" value="HTH_CROC1"/>
    <property type="match status" value="1"/>
</dbReference>
<reference evidence="3" key="1">
    <citation type="submission" date="2020-02" db="EMBL/GenBank/DDBJ databases">
        <authorList>
            <person name="Meier V. D."/>
        </authorList>
    </citation>
    <scope>NUCLEOTIDE SEQUENCE</scope>
    <source>
        <strain evidence="3">AVDCRST_MAG18</strain>
    </source>
</reference>
<dbReference type="EMBL" id="CADCWN010000149">
    <property type="protein sequence ID" value="CAA9570343.1"/>
    <property type="molecule type" value="Genomic_DNA"/>
</dbReference>
<evidence type="ECO:0000313" key="3">
    <source>
        <dbReference type="EMBL" id="CAA9570343.1"/>
    </source>
</evidence>
<dbReference type="InterPro" id="IPR001387">
    <property type="entry name" value="Cro/C1-type_HTH"/>
</dbReference>
<dbReference type="CDD" id="cd00093">
    <property type="entry name" value="HTH_XRE"/>
    <property type="match status" value="1"/>
</dbReference>
<feature type="domain" description="HTH cro/C1-type" evidence="2">
    <location>
        <begin position="28"/>
        <end position="82"/>
    </location>
</feature>
<dbReference type="GO" id="GO:0003677">
    <property type="term" value="F:DNA binding"/>
    <property type="evidence" value="ECO:0007669"/>
    <property type="project" value="InterPro"/>
</dbReference>
<dbReference type="Pfam" id="PF13560">
    <property type="entry name" value="HTH_31"/>
    <property type="match status" value="1"/>
</dbReference>
<evidence type="ECO:0000256" key="1">
    <source>
        <dbReference type="SAM" id="MobiDB-lite"/>
    </source>
</evidence>
<dbReference type="SMART" id="SM00530">
    <property type="entry name" value="HTH_XRE"/>
    <property type="match status" value="1"/>
</dbReference>
<evidence type="ECO:0000259" key="2">
    <source>
        <dbReference type="PROSITE" id="PS50943"/>
    </source>
</evidence>
<dbReference type="InterPro" id="IPR010982">
    <property type="entry name" value="Lambda_DNA-bd_dom_sf"/>
</dbReference>
<dbReference type="Gene3D" id="1.10.260.40">
    <property type="entry name" value="lambda repressor-like DNA-binding domains"/>
    <property type="match status" value="1"/>
</dbReference>
<proteinExistence type="predicted"/>